<feature type="domain" description="Cytochrome c" evidence="6">
    <location>
        <begin position="320"/>
        <end position="400"/>
    </location>
</feature>
<sequence>MKFLYFFTLFVHLGFAAILYGGSCLAVFFDLISGREQESLHRKLSADLLARVILTPGSSLLFVFTLALVFFSLEKSYASVRLPAFFAGGVLLLLALALLLLHLYRGLREKGSGRGVALVVGLAALSLLSGVYFILACGSTFFLMPERWPVLAATPTLVLSWSGVARFLQFVSLAFILTGGGMVLFSGRDGEDKRLAGRIGAAVALAFLLALPLCLLLELVNLPLLAHSAPLFGVAAMTVITAATTALLLLPFCFEPVRRNVKPPFVLALGLLFLFVLGDHLGRESALTPLVIQALAAENRDSPLPRAESIPAAPPSSQEAIAGRGEEIFNRVCSGCHAFEGRRVGPPLSEVIPGYRGRRGALANFIANPVKMNPDYPAMPDPGLSEAEISAVVDFLLGNDTP</sequence>
<dbReference type="SUPFAM" id="SSF46626">
    <property type="entry name" value="Cytochrome c"/>
    <property type="match status" value="1"/>
</dbReference>
<dbReference type="STRING" id="1603606.DSOUD_2439"/>
<dbReference type="OrthoDB" id="338827at2"/>
<dbReference type="InterPro" id="IPR009056">
    <property type="entry name" value="Cyt_c-like_dom"/>
</dbReference>
<feature type="transmembrane region" description="Helical" evidence="5">
    <location>
        <begin position="164"/>
        <end position="187"/>
    </location>
</feature>
<keyword evidence="2 4" id="KW-0479">Metal-binding</keyword>
<feature type="transmembrane region" description="Helical" evidence="5">
    <location>
        <begin position="48"/>
        <end position="73"/>
    </location>
</feature>
<feature type="transmembrane region" description="Helical" evidence="5">
    <location>
        <begin position="116"/>
        <end position="144"/>
    </location>
</feature>
<feature type="transmembrane region" description="Helical" evidence="5">
    <location>
        <begin position="231"/>
        <end position="253"/>
    </location>
</feature>
<accession>A0A0M4DAK3</accession>
<evidence type="ECO:0000313" key="7">
    <source>
        <dbReference type="EMBL" id="ALC17192.1"/>
    </source>
</evidence>
<feature type="transmembrane region" description="Helical" evidence="5">
    <location>
        <begin position="85"/>
        <end position="104"/>
    </location>
</feature>
<proteinExistence type="predicted"/>
<dbReference type="Gene3D" id="1.10.760.10">
    <property type="entry name" value="Cytochrome c-like domain"/>
    <property type="match status" value="1"/>
</dbReference>
<reference evidence="7 8" key="1">
    <citation type="submission" date="2015-07" db="EMBL/GenBank/DDBJ databases">
        <title>Isolation and Genomic Characterization of a Novel Halophilic Metal-Reducing Deltaproteobacterium from the Deep Subsurface.</title>
        <authorList>
            <person name="Badalamenti J.P."/>
            <person name="Summers Z.M."/>
            <person name="Gralnick J.A."/>
            <person name="Bond D.R."/>
        </authorList>
    </citation>
    <scope>NUCLEOTIDE SEQUENCE [LARGE SCALE GENOMIC DNA]</scope>
    <source>
        <strain evidence="7 8">WTL</strain>
    </source>
</reference>
<keyword evidence="5" id="KW-0812">Transmembrane</keyword>
<dbReference type="PROSITE" id="PS51007">
    <property type="entry name" value="CYTC"/>
    <property type="match status" value="1"/>
</dbReference>
<dbReference type="EMBL" id="CP010802">
    <property type="protein sequence ID" value="ALC17192.1"/>
    <property type="molecule type" value="Genomic_DNA"/>
</dbReference>
<evidence type="ECO:0000256" key="4">
    <source>
        <dbReference type="PROSITE-ProRule" id="PRU00433"/>
    </source>
</evidence>
<evidence type="ECO:0000256" key="5">
    <source>
        <dbReference type="SAM" id="Phobius"/>
    </source>
</evidence>
<organism evidence="7 8">
    <name type="scientific">Desulfuromonas soudanensis</name>
    <dbReference type="NCBI Taxonomy" id="1603606"/>
    <lineage>
        <taxon>Bacteria</taxon>
        <taxon>Pseudomonadati</taxon>
        <taxon>Thermodesulfobacteriota</taxon>
        <taxon>Desulfuromonadia</taxon>
        <taxon>Desulfuromonadales</taxon>
        <taxon>Desulfuromonadaceae</taxon>
        <taxon>Desulfuromonas</taxon>
    </lineage>
</organism>
<evidence type="ECO:0000256" key="1">
    <source>
        <dbReference type="ARBA" id="ARBA00022617"/>
    </source>
</evidence>
<feature type="transmembrane region" description="Helical" evidence="5">
    <location>
        <begin position="6"/>
        <end position="28"/>
    </location>
</feature>
<name>A0A0M4DAK3_9BACT</name>
<dbReference type="KEGG" id="des:DSOUD_2439"/>
<evidence type="ECO:0000313" key="8">
    <source>
        <dbReference type="Proteomes" id="UP000057158"/>
    </source>
</evidence>
<evidence type="ECO:0000259" key="6">
    <source>
        <dbReference type="PROSITE" id="PS51007"/>
    </source>
</evidence>
<feature type="transmembrane region" description="Helical" evidence="5">
    <location>
        <begin position="265"/>
        <end position="282"/>
    </location>
</feature>
<dbReference type="GO" id="GO:0020037">
    <property type="term" value="F:heme binding"/>
    <property type="evidence" value="ECO:0007669"/>
    <property type="project" value="InterPro"/>
</dbReference>
<dbReference type="RefSeq" id="WP_053551222.1">
    <property type="nucleotide sequence ID" value="NZ_CP010802.1"/>
</dbReference>
<feature type="transmembrane region" description="Helical" evidence="5">
    <location>
        <begin position="199"/>
        <end position="219"/>
    </location>
</feature>
<protein>
    <submittedName>
        <fullName evidence="7">Cytochrome c551/c552</fullName>
    </submittedName>
</protein>
<dbReference type="GO" id="GO:0046872">
    <property type="term" value="F:metal ion binding"/>
    <property type="evidence" value="ECO:0007669"/>
    <property type="project" value="UniProtKB-KW"/>
</dbReference>
<dbReference type="GO" id="GO:0009055">
    <property type="term" value="F:electron transfer activity"/>
    <property type="evidence" value="ECO:0007669"/>
    <property type="project" value="InterPro"/>
</dbReference>
<dbReference type="InterPro" id="IPR036909">
    <property type="entry name" value="Cyt_c-like_dom_sf"/>
</dbReference>
<dbReference type="Proteomes" id="UP000057158">
    <property type="component" value="Chromosome"/>
</dbReference>
<dbReference type="Pfam" id="PF13442">
    <property type="entry name" value="Cytochrome_CBB3"/>
    <property type="match status" value="1"/>
</dbReference>
<dbReference type="PATRIC" id="fig|1603606.3.peg.2636"/>
<keyword evidence="8" id="KW-1185">Reference proteome</keyword>
<keyword evidence="5" id="KW-1133">Transmembrane helix</keyword>
<keyword evidence="3 4" id="KW-0408">Iron</keyword>
<evidence type="ECO:0000256" key="2">
    <source>
        <dbReference type="ARBA" id="ARBA00022723"/>
    </source>
</evidence>
<keyword evidence="1 4" id="KW-0349">Heme</keyword>
<dbReference type="AlphaFoldDB" id="A0A0M4DAK3"/>
<evidence type="ECO:0000256" key="3">
    <source>
        <dbReference type="ARBA" id="ARBA00023004"/>
    </source>
</evidence>
<gene>
    <name evidence="7" type="ORF">DSOUD_2439</name>
</gene>
<keyword evidence="5" id="KW-0472">Membrane</keyword>